<evidence type="ECO:0000313" key="4">
    <source>
        <dbReference type="RefSeq" id="XP_011074678.1"/>
    </source>
</evidence>
<name>A0A6I9SVF9_SESIN</name>
<dbReference type="RefSeq" id="XP_020548295.1">
    <property type="nucleotide sequence ID" value="XM_020692636.1"/>
</dbReference>
<dbReference type="RefSeq" id="XP_011074677.1">
    <property type="nucleotide sequence ID" value="XM_011076375.2"/>
</dbReference>
<dbReference type="InterPro" id="IPR040305">
    <property type="entry name" value="At1g75730-like"/>
</dbReference>
<gene>
    <name evidence="3 4 5 6 7 8" type="primary">LOC105159342</name>
</gene>
<evidence type="ECO:0000313" key="7">
    <source>
        <dbReference type="RefSeq" id="XP_020548294.1"/>
    </source>
</evidence>
<evidence type="ECO:0000313" key="5">
    <source>
        <dbReference type="RefSeq" id="XP_011074679.1"/>
    </source>
</evidence>
<dbReference type="RefSeq" id="XP_011074681.1">
    <property type="nucleotide sequence ID" value="XM_011076379.2"/>
</dbReference>
<evidence type="ECO:0000313" key="3">
    <source>
        <dbReference type="RefSeq" id="XP_011074677.1"/>
    </source>
</evidence>
<evidence type="ECO:0000313" key="2">
    <source>
        <dbReference type="Proteomes" id="UP000504604"/>
    </source>
</evidence>
<dbReference type="OrthoDB" id="778649at2759"/>
<evidence type="ECO:0000256" key="1">
    <source>
        <dbReference type="SAM" id="MobiDB-lite"/>
    </source>
</evidence>
<dbReference type="PANTHER" id="PTHR34792">
    <property type="entry name" value="OS02G0121500 PROTEIN"/>
    <property type="match status" value="1"/>
</dbReference>
<evidence type="ECO:0000313" key="6">
    <source>
        <dbReference type="RefSeq" id="XP_011074681.1"/>
    </source>
</evidence>
<dbReference type="RefSeq" id="XP_011074678.1">
    <property type="nucleotide sequence ID" value="XM_011076376.2"/>
</dbReference>
<feature type="compositionally biased region" description="Polar residues" evidence="1">
    <location>
        <begin position="347"/>
        <end position="363"/>
    </location>
</feature>
<dbReference type="RefSeq" id="XP_020548294.1">
    <property type="nucleotide sequence ID" value="XM_020692635.1"/>
</dbReference>
<organism evidence="2 5">
    <name type="scientific">Sesamum indicum</name>
    <name type="common">Oriental sesame</name>
    <name type="synonym">Sesamum orientale</name>
    <dbReference type="NCBI Taxonomy" id="4182"/>
    <lineage>
        <taxon>Eukaryota</taxon>
        <taxon>Viridiplantae</taxon>
        <taxon>Streptophyta</taxon>
        <taxon>Embryophyta</taxon>
        <taxon>Tracheophyta</taxon>
        <taxon>Spermatophyta</taxon>
        <taxon>Magnoliopsida</taxon>
        <taxon>eudicotyledons</taxon>
        <taxon>Gunneridae</taxon>
        <taxon>Pentapetalae</taxon>
        <taxon>asterids</taxon>
        <taxon>lamiids</taxon>
        <taxon>Lamiales</taxon>
        <taxon>Pedaliaceae</taxon>
        <taxon>Sesamum</taxon>
    </lineage>
</organism>
<reference evidence="3 4" key="1">
    <citation type="submission" date="2025-04" db="UniProtKB">
        <authorList>
            <consortium name="RefSeq"/>
        </authorList>
    </citation>
    <scope>IDENTIFICATION</scope>
</reference>
<dbReference type="Gramene" id="SIN_1009067.t">
    <property type="protein sequence ID" value="SIN_1009067.t"/>
    <property type="gene ID" value="SIN_1009067"/>
</dbReference>
<accession>A0A6I9SVF9</accession>
<feature type="region of interest" description="Disordered" evidence="1">
    <location>
        <begin position="346"/>
        <end position="369"/>
    </location>
</feature>
<dbReference type="RefSeq" id="XP_011074679.1">
    <property type="nucleotide sequence ID" value="XM_011076377.2"/>
</dbReference>
<proteinExistence type="predicted"/>
<protein>
    <submittedName>
        <fullName evidence="3 4">Uncharacterized protein LOC105159342 isoform X1</fullName>
    </submittedName>
</protein>
<sequence>MGSVRFVGDDESQPSATIKKKNKLPRKLLDDCGVVNHAPVPRRLRSAIKKRARESITPPLLISRKQLHMSNGVEMIRVDGAKKSRLNMKHGQITKDEEEVAETLYSLVDMFSDITKTNKPVLDGEPSEIKPSTKVEAGSSMTAAAKDAEISMQQEESGEINTRVTLESACHSSVLVNSTEEVLKYQSLDDAQQSELAFSEQSAIPIVSGIPSNSSLGPRPKMSTLDMIQSCEQTTAQKQVAISGIQYGNHHYPKEDKYKGLLLEPSLSSTGVVGSNTQGSGPLSLPDIFPAWFENTNCATQPIVNEHGITADKIHYCRVAVEPKKSRKRCSTHVYIANLVKVLGNPGRNTGSLQKPSQSTTTRGLEKGPHVSIDNQKLAINGRHGGLPFNGFIHSASEGSSDIGIAVCSHKRLLQDQQQPNKTSVLCSSWKRGPDFMSLDAGGSDSSGGVNRAGCSREALNQFNVSYQQPQNHSAMLFSLSQNGYSSTFHDHTSTAAAPKVQLPPYLSNTRGGTVAAPLGQQLESQQQKWTSQLQAQYSPSGVGRPHLLPDWQNGGGNSPSLLNYAQALFPHLHSVMGSKYQHFSPPQQQNSPINSTLTLSNVERHHHRLNSAYERNGTALCSENSSHMQLLCNQQL</sequence>
<dbReference type="AlphaFoldDB" id="A0A6I9SVF9"/>
<keyword evidence="2" id="KW-1185">Reference proteome</keyword>
<evidence type="ECO:0000313" key="8">
    <source>
        <dbReference type="RefSeq" id="XP_020548295.1"/>
    </source>
</evidence>
<dbReference type="KEGG" id="sind:105159342"/>
<dbReference type="GeneID" id="105159342"/>
<dbReference type="PANTHER" id="PTHR34792:SF1">
    <property type="entry name" value="OS02G0121500 PROTEIN"/>
    <property type="match status" value="1"/>
</dbReference>
<dbReference type="Proteomes" id="UP000504604">
    <property type="component" value="Linkage group LG3"/>
</dbReference>